<dbReference type="KEGG" id="mut:GVT53_16875"/>
<dbReference type="Proteomes" id="UP000502928">
    <property type="component" value="Chromosome"/>
</dbReference>
<dbReference type="EMBL" id="CP049616">
    <property type="protein sequence ID" value="QII46283.1"/>
    <property type="molecule type" value="Genomic_DNA"/>
</dbReference>
<name>A0A6G7J5Z2_9FLAO</name>
<dbReference type="RefSeq" id="WP_166249659.1">
    <property type="nucleotide sequence ID" value="NZ_CP049616.1"/>
</dbReference>
<proteinExistence type="predicted"/>
<sequence>MGYHYSDSNDIDNFKPDTEFVETIVFLNDGLQLPLVKAGCQLGKFIGGGGTGTPAGFQIILDRVGYEPTLGWVRSEDDVVAVNNLTANPTAVQTFQHWHEKEQILTYLDPAALYGCAQANGHKIKVYQNDADDSGTKMDASSAVSLFHNKNCCYIDIRNDFNYSFNYYSQYVNSLELGFEQSGTEDFLVSSVDYYANWPLLRLLEKSVPAGSKSRILMKLPIHDVAGYNARYFLRSYTHKFLEKAEWTFFQELNYLDSAGAVRKDFCEEVFVEAWVSDDDFLGANYFSLKYGKVQVSELNDDIISRRNQYDLVFPLDMKNLIGDDILDDGDFKVSLYSSENAPIVLKNFLDISNEYYTQYIGIARDKYNTTFFSFPDRIGYESGRRLKFPFGIIQQGKYDNSAFLEEFEYTSGTESLGFLEVLPKRTLDSALVLKKVAKDFKGQLEEFLYYLNTAPAQDNKFAIDAKKFHALTLSNEEYDTVMALAASDFDQGYKIFLQPTSGDMPTRNFDGFAIGQSDLKLQGIEFNTTDDKVQSKEVLVEDTVTQEKSELNFYVNKT</sequence>
<organism evidence="1 2">
    <name type="scientific">Flagellimonas oceani</name>
    <dbReference type="NCBI Taxonomy" id="2698672"/>
    <lineage>
        <taxon>Bacteria</taxon>
        <taxon>Pseudomonadati</taxon>
        <taxon>Bacteroidota</taxon>
        <taxon>Flavobacteriia</taxon>
        <taxon>Flavobacteriales</taxon>
        <taxon>Flavobacteriaceae</taxon>
        <taxon>Flagellimonas</taxon>
    </lineage>
</organism>
<dbReference type="AlphaFoldDB" id="A0A6G7J5Z2"/>
<reference evidence="1 2" key="1">
    <citation type="submission" date="2020-02" db="EMBL/GenBank/DDBJ databases">
        <title>Complete genome of Muricauda sp. 501str8.</title>
        <authorList>
            <person name="Dong B."/>
            <person name="Zhu S."/>
            <person name="Yang J."/>
            <person name="Chen J."/>
        </authorList>
    </citation>
    <scope>NUCLEOTIDE SEQUENCE [LARGE SCALE GENOMIC DNA]</scope>
    <source>
        <strain evidence="1 2">501str8</strain>
    </source>
</reference>
<evidence type="ECO:0000313" key="2">
    <source>
        <dbReference type="Proteomes" id="UP000502928"/>
    </source>
</evidence>
<protein>
    <submittedName>
        <fullName evidence="1">Uncharacterized protein</fullName>
    </submittedName>
</protein>
<accession>A0A6G7J5Z2</accession>
<evidence type="ECO:0000313" key="1">
    <source>
        <dbReference type="EMBL" id="QII46283.1"/>
    </source>
</evidence>
<keyword evidence="2" id="KW-1185">Reference proteome</keyword>
<gene>
    <name evidence="1" type="ORF">GVT53_16875</name>
</gene>